<dbReference type="Gene3D" id="2.10.109.10">
    <property type="entry name" value="Umud Fragment, subunit A"/>
    <property type="match status" value="1"/>
</dbReference>
<organism evidence="2 3">
    <name type="scientific">Methylorubrum populi</name>
    <dbReference type="NCBI Taxonomy" id="223967"/>
    <lineage>
        <taxon>Bacteria</taxon>
        <taxon>Pseudomonadati</taxon>
        <taxon>Pseudomonadota</taxon>
        <taxon>Alphaproteobacteria</taxon>
        <taxon>Hyphomicrobiales</taxon>
        <taxon>Methylobacteriaceae</taxon>
        <taxon>Methylorubrum</taxon>
    </lineage>
</organism>
<feature type="domain" description="Peptidase S24/S26A/S26B/S26C" evidence="1">
    <location>
        <begin position="80"/>
        <end position="192"/>
    </location>
</feature>
<accession>A0A833J2S2</accession>
<comment type="caution">
    <text evidence="2">The sequence shown here is derived from an EMBL/GenBank/DDBJ whole genome shotgun (WGS) entry which is preliminary data.</text>
</comment>
<dbReference type="InterPro" id="IPR015927">
    <property type="entry name" value="Peptidase_S24_S26A/B/C"/>
</dbReference>
<reference evidence="2 3" key="1">
    <citation type="submission" date="2019-10" db="EMBL/GenBank/DDBJ databases">
        <title>Draft Genome Sequence of the Caffeine Degrading Methylotroph Methylorubrum populi PINKEL.</title>
        <authorList>
            <person name="Dawson S.C."/>
            <person name="Zhang X."/>
            <person name="Wright M.E."/>
            <person name="Sharma G."/>
            <person name="Langner J.T."/>
            <person name="Ditty J.L."/>
            <person name="Subuyuj G.A."/>
        </authorList>
    </citation>
    <scope>NUCLEOTIDE SEQUENCE [LARGE SCALE GENOMIC DNA]</scope>
    <source>
        <strain evidence="2 3">Pinkel</strain>
    </source>
</reference>
<gene>
    <name evidence="2" type="ORF">F8B43_4007</name>
</gene>
<dbReference type="InterPro" id="IPR039418">
    <property type="entry name" value="LexA-like"/>
</dbReference>
<dbReference type="Proteomes" id="UP000469949">
    <property type="component" value="Unassembled WGS sequence"/>
</dbReference>
<proteinExistence type="predicted"/>
<dbReference type="AlphaFoldDB" id="A0A833J2S2"/>
<dbReference type="InterPro" id="IPR001387">
    <property type="entry name" value="Cro/C1-type_HTH"/>
</dbReference>
<evidence type="ECO:0000259" key="1">
    <source>
        <dbReference type="Pfam" id="PF00717"/>
    </source>
</evidence>
<protein>
    <recommendedName>
        <fullName evidence="1">Peptidase S24/S26A/S26B/S26C domain-containing protein</fullName>
    </recommendedName>
</protein>
<dbReference type="CDD" id="cd06529">
    <property type="entry name" value="S24_LexA-like"/>
    <property type="match status" value="1"/>
</dbReference>
<dbReference type="EMBL" id="WEKV01000016">
    <property type="protein sequence ID" value="KAB7783445.1"/>
    <property type="molecule type" value="Genomic_DNA"/>
</dbReference>
<evidence type="ECO:0000313" key="2">
    <source>
        <dbReference type="EMBL" id="KAB7783445.1"/>
    </source>
</evidence>
<dbReference type="SUPFAM" id="SSF51306">
    <property type="entry name" value="LexA/Signal peptidase"/>
    <property type="match status" value="1"/>
</dbReference>
<dbReference type="CDD" id="cd00093">
    <property type="entry name" value="HTH_XRE"/>
    <property type="match status" value="1"/>
</dbReference>
<dbReference type="InterPro" id="IPR036286">
    <property type="entry name" value="LexA/Signal_pep-like_sf"/>
</dbReference>
<name>A0A833J2S2_9HYPH</name>
<evidence type="ECO:0000313" key="3">
    <source>
        <dbReference type="Proteomes" id="UP000469949"/>
    </source>
</evidence>
<sequence length="208" mass="22722">MLQEWARDALKHSGLSQAELARRLTAHLHRAIDRAAVNKMTLGKRAIAGDEMIAIEEITGFPAPLENADGLIKVPMLDSLVSAGNLSPREPVKPEDVDRYVAASGLPPGDWIALSVEGDSMDLVSPPGSVIFINRADTRLVEGGFYVVAIEGDHGTTYKRYRASPEHFAPYSTNRDHGPVIIDDAFRVVGRVYRTMLDIGPHASRRGK</sequence>
<dbReference type="Pfam" id="PF00717">
    <property type="entry name" value="Peptidase_S24"/>
    <property type="match status" value="1"/>
</dbReference>